<proteinExistence type="predicted"/>
<dbReference type="EMBL" id="FOGI01000001">
    <property type="protein sequence ID" value="SEQ97258.1"/>
    <property type="molecule type" value="Genomic_DNA"/>
</dbReference>
<name>A0A1H9KDW1_9PSEU</name>
<dbReference type="RefSeq" id="WP_092774415.1">
    <property type="nucleotide sequence ID" value="NZ_FOGI01000001.1"/>
</dbReference>
<reference evidence="2" key="1">
    <citation type="submission" date="2016-10" db="EMBL/GenBank/DDBJ databases">
        <authorList>
            <person name="Varghese N."/>
            <person name="Submissions S."/>
        </authorList>
    </citation>
    <scope>NUCLEOTIDE SEQUENCE [LARGE SCALE GENOMIC DNA]</scope>
    <source>
        <strain evidence="2">DSM 44260</strain>
    </source>
</reference>
<organism evidence="1 2">
    <name type="scientific">Actinokineospora terrae</name>
    <dbReference type="NCBI Taxonomy" id="155974"/>
    <lineage>
        <taxon>Bacteria</taxon>
        <taxon>Bacillati</taxon>
        <taxon>Actinomycetota</taxon>
        <taxon>Actinomycetes</taxon>
        <taxon>Pseudonocardiales</taxon>
        <taxon>Pseudonocardiaceae</taxon>
        <taxon>Actinokineospora</taxon>
    </lineage>
</organism>
<dbReference type="STRING" id="155974.SAMN04487818_101134"/>
<evidence type="ECO:0008006" key="3">
    <source>
        <dbReference type="Google" id="ProtNLM"/>
    </source>
</evidence>
<keyword evidence="2" id="KW-1185">Reference proteome</keyword>
<evidence type="ECO:0000313" key="2">
    <source>
        <dbReference type="Proteomes" id="UP000199051"/>
    </source>
</evidence>
<sequence length="1588" mass="170155">MGTEAALVAAGAVLPGVSAGGDRDTLVARHYEHPALEDRVVVRLVPEVLGVAEDLTAQYLGFAAPVSTVPVGVARRSALGFPAWALIHDPGNARHALALVKDIERLDRVAKSKAGSAKDGFADLATMLGRSAPHFLPTFYEEAARIFLRHGNATYAATMFGKAREAEQVHDLAIDGERVRSVFLEFAFAGVLPAKALTAHAKDLARRFPPAEAYGRFRTLCVERVRGGLPPHAGMPEDLRRLAKAAKLDLRTEDKWVLREILGTASISRAATGFWKSYRDSLVALAAEEPGIRARLLAFVPRQRGTTDTWLDILTAGGATGALTGPPDPTVSTTPAGWLGEIVAARWSDWQAPARSQALLTLVAAMVGRLVADAEPVAVVARRDDVELDLLDLLLANGVPLRLGTEPLDMGLRQWIADDGPGRRDLAAVAGGELGSRLGSQVVNYLRQSNRGKVADIEQVRAVMAVPGLRAALRDLLTTRAAAPRKTVQGLADAVQEFAVLGTPYAFTDVPEAADTLAATDVVAALQRTLRAGLLDELGWPALDEAAEAYLTRTKHHVEVVGEGWPALVLGKQDHFVAVGPDGVLAEHTARIPADARSQWSYSATAHWFDGGLLVNWRGPDGILAYWADNPAKQFEPGELNVWNRVGANASIALPGGGRFTGKRAVHPGDTRLPEPRAAFGDGSTVWSARYGTTWEWFQVDPATGATGRVGRPAFLDDFAAEGARLELLKCDLRPTAPGTESSPLGAAGGLHGWRLRQEADGTWTGEGIDGRRINSPHQVSALLDLPGSRVAVVREYGAQRLLDAEGEVLARVSDGAHHPDYAEGTPLVVPLHWWHVLRPRDEAGSAALRAVSRGAVEKMLKAAVAERDGDGESAVRAVFSALRAGKQDRVAKAVLAGLPGLSHPALVAGVVGVVRMAAEHLVRLRAFGDIAKAAREQGDWLVGTGPVVTEDEVNAALNHFGRYESGRPTGAATTMPAALDALRAAAGRSTPDAGPLPGPLASDWVDALPHLGLLVQRAASPVTPETERATLAHVLRWTADSGVLDQPGRWRRAMVRLPEKVSIDRHHVIPVRDGFIVVVDGGWYGREATALQYTRKPGQFDLPRDWSLAHGEEVPTALGREWIEEFLRLLDRDGAVPWRPEAVTALVEETGMGSAEAAYLLAGLPGVDMWASTFISTENRALLGLSLPGAKAAKQRMKNIDPHLRRRLLAATTPTLPGALWDTGPDVAAVARVWVEAVGRSRPVPDDVLVEAARLPLRGPADRVVAVLNPGTSVLVRDAEMRLDGDKLVSRNADGFHGADLYDVPQVLLWLAQRLPASSPHRATVAESLALVRQRVAHPDFAVSLGNMVDESAVRALLGVELPEPADTVKVRDWLTLTSAARWSYLMLWPGRLGQHDRDLLVAVAEMTESQHVVAALDLIAADGVVAACAVPSAGDAGSYYQDPTFSVPHLVKEAVEQHGLDEDAASLYLQLLALPDPTDANVARWTGWTPARSRKARAALAETDLVVTAKRTRAGRSLFLPGGWLALAAPHLPLETWKTAMFGFTDTPRGVIAAREPLADLFARAWSRATTGDAPGYEELRTGRRR</sequence>
<protein>
    <recommendedName>
        <fullName evidence="3">DNA-binding protein</fullName>
    </recommendedName>
</protein>
<accession>A0A1H9KDW1</accession>
<gene>
    <name evidence="1" type="ORF">SAMN04487818_101134</name>
</gene>
<evidence type="ECO:0000313" key="1">
    <source>
        <dbReference type="EMBL" id="SEQ97258.1"/>
    </source>
</evidence>
<dbReference type="Proteomes" id="UP000199051">
    <property type="component" value="Unassembled WGS sequence"/>
</dbReference>